<evidence type="ECO:0000313" key="4">
    <source>
        <dbReference type="Proteomes" id="UP001174136"/>
    </source>
</evidence>
<dbReference type="EMBL" id="JAOPHQ010002873">
    <property type="protein sequence ID" value="KAK0145225.1"/>
    <property type="molecule type" value="Genomic_DNA"/>
</dbReference>
<sequence>MPSEKRRIQERERQLKEAAKRSTSLQGWLRKSQTADDEPSASAAFREPEPEPIPDEIRTDWERRDEQEDEMRERRTSAREDIEMKSGAESTDFDFLLRSSSCTEQQSKIRSDLHHIFQFSRPMVNFPKNPDGHSFQAQWYNDDPWLEYSPLNDAMHCFSCRNFMNEERFQSRTGWKSVGINLWRQAKVKIKEHHSSESHMLSMIRWNAFKKDTLQRSFAVADSQMEAAKERERQKNREIMFRLMDITLFLAKQALAFRGNEEGLSSSNRGHFLNLVDLLGQYDSVLGLHLDVVKEKQASNQRCQVSLLSNRTQNDLIKALSVYVKQIIQKEVTEASQFSILLDETTDVSHIEQVSFVVRYVHNMTIKERFVQLCDVASTTGEALENVVMKLLEQNNFNIQDVCGQGYDGAANMSGRYNGLQSRIQRQNERALYVHCHAHCLNLVLVESAKSNKHFVDFFTVVERLYTFIANSTKRHAAFVDTQKAMNPDQRVLELQRLSDTQWSCREDALKTIRKVLPAALQYLRDLRECDPPDLAAGEAKMLLSSIDFEFLLCLEIATPVFMETSVASKVLQQDDLDLAAAYSVLDGVLKRVVELRRDSQFSQIYNTATTIAEENDKHSDKDSR</sequence>
<accession>A0AA47MS78</accession>
<dbReference type="PANTHER" id="PTHR45749">
    <property type="match status" value="1"/>
</dbReference>
<dbReference type="InterPro" id="IPR025398">
    <property type="entry name" value="DUF4371"/>
</dbReference>
<dbReference type="PANTHER" id="PTHR45749:SF21">
    <property type="entry name" value="DUF4371 DOMAIN-CONTAINING PROTEIN"/>
    <property type="match status" value="1"/>
</dbReference>
<dbReference type="Proteomes" id="UP001174136">
    <property type="component" value="Unassembled WGS sequence"/>
</dbReference>
<feature type="compositionally biased region" description="Basic and acidic residues" evidence="1">
    <location>
        <begin position="1"/>
        <end position="20"/>
    </location>
</feature>
<feature type="domain" description="TTF-type" evidence="2">
    <location>
        <begin position="131"/>
        <end position="219"/>
    </location>
</feature>
<name>A0AA47MS78_MERPO</name>
<evidence type="ECO:0000313" key="3">
    <source>
        <dbReference type="EMBL" id="KAK0145225.1"/>
    </source>
</evidence>
<comment type="caution">
    <text evidence="3">The sequence shown here is derived from an EMBL/GenBank/DDBJ whole genome shotgun (WGS) entry which is preliminary data.</text>
</comment>
<dbReference type="SMART" id="SM00597">
    <property type="entry name" value="ZnF_TTF"/>
    <property type="match status" value="1"/>
</dbReference>
<evidence type="ECO:0000259" key="2">
    <source>
        <dbReference type="SMART" id="SM00597"/>
    </source>
</evidence>
<feature type="region of interest" description="Disordered" evidence="1">
    <location>
        <begin position="1"/>
        <end position="85"/>
    </location>
</feature>
<organism evidence="3 4">
    <name type="scientific">Merluccius polli</name>
    <name type="common">Benguela hake</name>
    <name type="synonym">Merluccius cadenati</name>
    <dbReference type="NCBI Taxonomy" id="89951"/>
    <lineage>
        <taxon>Eukaryota</taxon>
        <taxon>Metazoa</taxon>
        <taxon>Chordata</taxon>
        <taxon>Craniata</taxon>
        <taxon>Vertebrata</taxon>
        <taxon>Euteleostomi</taxon>
        <taxon>Actinopterygii</taxon>
        <taxon>Neopterygii</taxon>
        <taxon>Teleostei</taxon>
        <taxon>Neoteleostei</taxon>
        <taxon>Acanthomorphata</taxon>
        <taxon>Zeiogadaria</taxon>
        <taxon>Gadariae</taxon>
        <taxon>Gadiformes</taxon>
        <taxon>Gadoidei</taxon>
        <taxon>Merlucciidae</taxon>
        <taxon>Merluccius</taxon>
    </lineage>
</organism>
<dbReference type="SUPFAM" id="SSF53098">
    <property type="entry name" value="Ribonuclease H-like"/>
    <property type="match status" value="1"/>
</dbReference>
<dbReference type="InterPro" id="IPR006580">
    <property type="entry name" value="Znf_TTF"/>
</dbReference>
<dbReference type="AlphaFoldDB" id="A0AA47MS78"/>
<reference evidence="3" key="1">
    <citation type="journal article" date="2023" name="Front. Mar. Sci.">
        <title>A new Merluccius polli reference genome to investigate the effects of global change in West African waters.</title>
        <authorList>
            <person name="Mateo J.L."/>
            <person name="Blanco-Fernandez C."/>
            <person name="Garcia-Vazquez E."/>
            <person name="Machado-Schiaffino G."/>
        </authorList>
    </citation>
    <scope>NUCLEOTIDE SEQUENCE</scope>
    <source>
        <strain evidence="3">C29</strain>
        <tissue evidence="3">Fin</tissue>
    </source>
</reference>
<feature type="compositionally biased region" description="Basic and acidic residues" evidence="1">
    <location>
        <begin position="55"/>
        <end position="85"/>
    </location>
</feature>
<dbReference type="Pfam" id="PF14291">
    <property type="entry name" value="DUF4371"/>
    <property type="match status" value="1"/>
</dbReference>
<gene>
    <name evidence="3" type="primary">ZMYM1_48</name>
    <name evidence="3" type="ORF">N1851_015880</name>
</gene>
<keyword evidence="4" id="KW-1185">Reference proteome</keyword>
<proteinExistence type="predicted"/>
<dbReference type="InterPro" id="IPR012337">
    <property type="entry name" value="RNaseH-like_sf"/>
</dbReference>
<protein>
    <submittedName>
        <fullName evidence="3">Zinc finger MYM-type protein 1</fullName>
    </submittedName>
</protein>
<evidence type="ECO:0000256" key="1">
    <source>
        <dbReference type="SAM" id="MobiDB-lite"/>
    </source>
</evidence>